<evidence type="ECO:0000256" key="3">
    <source>
        <dbReference type="ARBA" id="ARBA00022737"/>
    </source>
</evidence>
<evidence type="ECO:0000256" key="1">
    <source>
        <dbReference type="ARBA" id="ARBA00022441"/>
    </source>
</evidence>
<dbReference type="PANTHER" id="PTHR46093:SF18">
    <property type="entry name" value="FIBRONECTIN TYPE-III DOMAIN-CONTAINING PROTEIN"/>
    <property type="match status" value="1"/>
</dbReference>
<keyword evidence="1" id="KW-0880">Kelch repeat</keyword>
<dbReference type="VEuPathDB" id="GiardiaDB:SS50377_27995"/>
<reference evidence="6" key="2">
    <citation type="submission" date="2020-12" db="EMBL/GenBank/DDBJ databases">
        <title>New Spironucleus salmonicida genome in near-complete chromosomes.</title>
        <authorList>
            <person name="Xu F."/>
            <person name="Kurt Z."/>
            <person name="Jimenez-Gonzalez A."/>
            <person name="Astvaldsson A."/>
            <person name="Andersson J.O."/>
            <person name="Svard S.G."/>
        </authorList>
    </citation>
    <scope>NUCLEOTIDE SEQUENCE</scope>
    <source>
        <strain evidence="6">ATCC 50377</strain>
    </source>
</reference>
<keyword evidence="7" id="KW-1185">Reference proteome</keyword>
<sequence>MSIVPNFEDLSSEHTTHILQRQHFTTVFYNQTICLFGGHCNDMIYNDTYLFDFTTKQYTKVMCTLSPPARYSHAACLVNHQMFLFGGQDGKQFFNDIWIFDFLTKSWKQQGYKDEYKRVPSIVDHCMAPISDLEILILGGQNQNKKMENQQFIYNVIDATFSVLQMQQFGPEPHIGSTLTKTSKGIIFFGGVGAKGFNNELWRFSTNKKWDLLQPIKQGPIGRAWHQASAIGDDKILIFGGEVGTNHNQKLGDCWVYLINDKGWRKLFEYEHGNALKPDARSGFGQVAWKSRSGNYRVYIFGGNCRDGIKGDFWSVQLAKGFNDENVGIIESHYNQSLIESQGIKNVESNVQIVSSPMQTQKLEILSMNDITSQQPKIQQIAQVPQKIIEQVPNLQLQLQQSKTDILEQCKVLIEQSKQQVLEQVKSIPQNALLQTASSDFNNQMKTFTSKSSEIDVREDISILQAHFMGFQREFQQYQQQISQKYASQQEISNFPAKFQFLESKNTGLETSLNDLKVTFQHQLSQNSLIMNDIATFCKASGRDLSFNDALELKLGLLDDKYKLRLAKVETSIKFFDQELQKSQKSDVVQSQDTNNKSQCEIEELIDHLDVKLDLKITQIEQKLDQLSQNQDIIFQKLKALEFGKPDNMSKSVRFGEKSILKVEEKALQLSQNSSHYINNSHQNVSIIDFENFQEESKLKFQNFAKPAFKQFYIKMNNLKAVTADPQNHTISALIGNDIHQYNIGGYKLNRTSPDETYTSTVDILNISVFNNLLTYTTAEKVIAVPVLGENYEVQPFPSSSTTALHTFSQNNKIFTSCGSSSGLIQLWDHRKNATHLIGAHSENVGILPKISAIQVVNNILYSGDETGQLLNYDVVKQAPISKIFSHSDLITQICVKDDLVTSSSIDGTIRTFDQRSGKSILKAHSKANGVYTDGLILISGGSDGLLRIWDVRNVAKCLHSLKVSKSINSLCVSGNNVICGCDEGIVGIDFE</sequence>
<dbReference type="InterPro" id="IPR001680">
    <property type="entry name" value="WD40_rpt"/>
</dbReference>
<dbReference type="Pfam" id="PF00400">
    <property type="entry name" value="WD40"/>
    <property type="match status" value="1"/>
</dbReference>
<accession>V6LDJ1</accession>
<keyword evidence="3" id="KW-0677">Repeat</keyword>
<protein>
    <submittedName>
        <fullName evidence="5">Kelch repeat-containing protein</fullName>
    </submittedName>
</protein>
<organism evidence="5">
    <name type="scientific">Spironucleus salmonicida</name>
    <dbReference type="NCBI Taxonomy" id="348837"/>
    <lineage>
        <taxon>Eukaryota</taxon>
        <taxon>Metamonada</taxon>
        <taxon>Diplomonadida</taxon>
        <taxon>Hexamitidae</taxon>
        <taxon>Hexamitinae</taxon>
        <taxon>Spironucleus</taxon>
    </lineage>
</organism>
<gene>
    <name evidence="5" type="ORF">SS50377_17866</name>
    <name evidence="6" type="ORF">SS50377_27995</name>
</gene>
<name>V6LDJ1_9EUKA</name>
<dbReference type="InterPro" id="IPR036322">
    <property type="entry name" value="WD40_repeat_dom_sf"/>
</dbReference>
<dbReference type="Proteomes" id="UP000018208">
    <property type="component" value="Unassembled WGS sequence"/>
</dbReference>
<dbReference type="SUPFAM" id="SSF50978">
    <property type="entry name" value="WD40 repeat-like"/>
    <property type="match status" value="1"/>
</dbReference>
<dbReference type="PROSITE" id="PS00678">
    <property type="entry name" value="WD_REPEATS_1"/>
    <property type="match status" value="1"/>
</dbReference>
<dbReference type="Pfam" id="PF24681">
    <property type="entry name" value="Kelch_KLHDC2_KLHL20_DRC7"/>
    <property type="match status" value="1"/>
</dbReference>
<reference evidence="5 6" key="1">
    <citation type="journal article" date="2014" name="PLoS Genet.">
        <title>The Genome of Spironucleus salmonicida Highlights a Fish Pathogen Adapted to Fluctuating Environments.</title>
        <authorList>
            <person name="Xu F."/>
            <person name="Jerlstrom-Hultqvist J."/>
            <person name="Einarsson E."/>
            <person name="Astvaldsson A."/>
            <person name="Svard S.G."/>
            <person name="Andersson J.O."/>
        </authorList>
    </citation>
    <scope>NUCLEOTIDE SEQUENCE</scope>
    <source>
        <strain evidence="6">ATCC 50377</strain>
    </source>
</reference>
<dbReference type="PROSITE" id="PS50082">
    <property type="entry name" value="WD_REPEATS_2"/>
    <property type="match status" value="1"/>
</dbReference>
<dbReference type="EMBL" id="KI546159">
    <property type="protein sequence ID" value="EST42552.1"/>
    <property type="molecule type" value="Genomic_DNA"/>
</dbReference>
<dbReference type="Gene3D" id="2.130.10.10">
    <property type="entry name" value="YVTN repeat-like/Quinoprotein amine dehydrogenase"/>
    <property type="match status" value="2"/>
</dbReference>
<dbReference type="AlphaFoldDB" id="V6LDJ1"/>
<proteinExistence type="predicted"/>
<dbReference type="SMART" id="SM00320">
    <property type="entry name" value="WD40"/>
    <property type="match status" value="4"/>
</dbReference>
<evidence type="ECO:0000313" key="7">
    <source>
        <dbReference type="Proteomes" id="UP000018208"/>
    </source>
</evidence>
<dbReference type="PANTHER" id="PTHR46093">
    <property type="entry name" value="ACYL-COA-BINDING DOMAIN-CONTAINING PROTEIN 5"/>
    <property type="match status" value="1"/>
</dbReference>
<evidence type="ECO:0000313" key="6">
    <source>
        <dbReference type="EMBL" id="KAH0570021.1"/>
    </source>
</evidence>
<dbReference type="Gene3D" id="2.120.10.80">
    <property type="entry name" value="Kelch-type beta propeller"/>
    <property type="match status" value="2"/>
</dbReference>
<evidence type="ECO:0000313" key="5">
    <source>
        <dbReference type="EMBL" id="EST42552.1"/>
    </source>
</evidence>
<dbReference type="SUPFAM" id="SSF117281">
    <property type="entry name" value="Kelch motif"/>
    <property type="match status" value="1"/>
</dbReference>
<feature type="repeat" description="WD" evidence="4">
    <location>
        <begin position="934"/>
        <end position="954"/>
    </location>
</feature>
<evidence type="ECO:0000256" key="4">
    <source>
        <dbReference type="PROSITE-ProRule" id="PRU00221"/>
    </source>
</evidence>
<evidence type="ECO:0000256" key="2">
    <source>
        <dbReference type="ARBA" id="ARBA00022574"/>
    </source>
</evidence>
<keyword evidence="2 4" id="KW-0853">WD repeat</keyword>
<dbReference type="InterPro" id="IPR015915">
    <property type="entry name" value="Kelch-typ_b-propeller"/>
</dbReference>
<dbReference type="InterPro" id="IPR019775">
    <property type="entry name" value="WD40_repeat_CS"/>
</dbReference>
<dbReference type="InterPro" id="IPR015943">
    <property type="entry name" value="WD40/YVTN_repeat-like_dom_sf"/>
</dbReference>
<dbReference type="OrthoDB" id="45365at2759"/>
<dbReference type="EMBL" id="AUWU02000008">
    <property type="protein sequence ID" value="KAH0570021.1"/>
    <property type="molecule type" value="Genomic_DNA"/>
</dbReference>